<feature type="domain" description="Phosphatidic acid phosphatase type 2/haloperoxidase" evidence="8">
    <location>
        <begin position="61"/>
        <end position="170"/>
    </location>
</feature>
<dbReference type="HOGENOM" id="CLU_072573_10_3_10"/>
<name>I0AI61_IGNAJ</name>
<evidence type="ECO:0000256" key="7">
    <source>
        <dbReference type="SAM" id="Phobius"/>
    </source>
</evidence>
<dbReference type="Proteomes" id="UP000007394">
    <property type="component" value="Chromosome"/>
</dbReference>
<dbReference type="SUPFAM" id="SSF48317">
    <property type="entry name" value="Acid phosphatase/Vanadium-dependent haloperoxidase"/>
    <property type="match status" value="1"/>
</dbReference>
<evidence type="ECO:0000256" key="6">
    <source>
        <dbReference type="ARBA" id="ARBA00023136"/>
    </source>
</evidence>
<evidence type="ECO:0000256" key="1">
    <source>
        <dbReference type="ARBA" id="ARBA00004651"/>
    </source>
</evidence>
<dbReference type="KEGG" id="ial:IALB_0956"/>
<feature type="transmembrane region" description="Helical" evidence="7">
    <location>
        <begin position="28"/>
        <end position="48"/>
    </location>
</feature>
<gene>
    <name evidence="9" type="ordered locus">IALB_0956</name>
</gene>
<sequence>MSDFLYSIDLTVFYFFNHTISLPVLDKFFSLITSVNNWYIAYVILLGISWTKGGIRGKIGVLGVILLIAVSDQTGYRILKEIFARPRPCDVLSDVITPLGCTGTFSFPSNHALNNFAAAFFFYKLFPKLKWVLFITASLVAISRVYLGLHYPSDIIGGALIGILFGYIFSQLALFTERKLKSKSTKQRIEILRNKK</sequence>
<proteinExistence type="predicted"/>
<keyword evidence="4" id="KW-0378">Hydrolase</keyword>
<evidence type="ECO:0000256" key="5">
    <source>
        <dbReference type="ARBA" id="ARBA00022989"/>
    </source>
</evidence>
<dbReference type="PATRIC" id="fig|945713.3.peg.961"/>
<dbReference type="eggNOG" id="COG0671">
    <property type="taxonomic scope" value="Bacteria"/>
</dbReference>
<dbReference type="GO" id="GO:0016787">
    <property type="term" value="F:hydrolase activity"/>
    <property type="evidence" value="ECO:0007669"/>
    <property type="project" value="UniProtKB-KW"/>
</dbReference>
<dbReference type="InterPro" id="IPR000326">
    <property type="entry name" value="PAP2/HPO"/>
</dbReference>
<reference evidence="9 10" key="1">
    <citation type="journal article" date="2012" name="Front. Microbiol.">
        <title>Complete genome of Ignavibacterium album, a metabolically versatile, flagellated, facultative anaerobe from the phylum Chlorobi.</title>
        <authorList>
            <person name="Liu Z."/>
            <person name="Frigaard N.-U."/>
            <person name="Vogl K."/>
            <person name="Iino T."/>
            <person name="Ohkuma M."/>
            <person name="Overmann J."/>
            <person name="Bryant D.A."/>
        </authorList>
    </citation>
    <scope>NUCLEOTIDE SEQUENCE [LARGE SCALE GENOMIC DNA]</scope>
    <source>
        <strain evidence="10">DSM 19864 / JCM 16511 / NBRC 101810 / Mat9-16</strain>
    </source>
</reference>
<evidence type="ECO:0000259" key="8">
    <source>
        <dbReference type="SMART" id="SM00014"/>
    </source>
</evidence>
<keyword evidence="3 7" id="KW-0812">Transmembrane</keyword>
<keyword evidence="5 7" id="KW-1133">Transmembrane helix</keyword>
<dbReference type="PANTHER" id="PTHR14969">
    <property type="entry name" value="SPHINGOSINE-1-PHOSPHATE PHOSPHOHYDROLASE"/>
    <property type="match status" value="1"/>
</dbReference>
<dbReference type="InterPro" id="IPR036938">
    <property type="entry name" value="PAP2/HPO_sf"/>
</dbReference>
<evidence type="ECO:0000313" key="10">
    <source>
        <dbReference type="Proteomes" id="UP000007394"/>
    </source>
</evidence>
<dbReference type="AlphaFoldDB" id="I0AI61"/>
<dbReference type="EMBL" id="CP003418">
    <property type="protein sequence ID" value="AFH48668.1"/>
    <property type="molecule type" value="Genomic_DNA"/>
</dbReference>
<comment type="subcellular location">
    <subcellularLocation>
        <location evidence="1">Cell membrane</location>
        <topology evidence="1">Multi-pass membrane protein</topology>
    </subcellularLocation>
</comment>
<evidence type="ECO:0000256" key="4">
    <source>
        <dbReference type="ARBA" id="ARBA00022801"/>
    </source>
</evidence>
<organism evidence="9 10">
    <name type="scientific">Ignavibacterium album (strain DSM 19864 / JCM 16511 / NBRC 101810 / Mat9-16)</name>
    <dbReference type="NCBI Taxonomy" id="945713"/>
    <lineage>
        <taxon>Bacteria</taxon>
        <taxon>Pseudomonadati</taxon>
        <taxon>Ignavibacteriota</taxon>
        <taxon>Ignavibacteria</taxon>
        <taxon>Ignavibacteriales</taxon>
        <taxon>Ignavibacteriaceae</taxon>
        <taxon>Ignavibacterium</taxon>
    </lineage>
</organism>
<dbReference type="STRING" id="945713.IALB_0956"/>
<dbReference type="Gene3D" id="1.20.144.10">
    <property type="entry name" value="Phosphatidic acid phosphatase type 2/haloperoxidase"/>
    <property type="match status" value="1"/>
</dbReference>
<dbReference type="OrthoDB" id="9789113at2"/>
<feature type="transmembrane region" description="Helical" evidence="7">
    <location>
        <begin position="155"/>
        <end position="176"/>
    </location>
</feature>
<feature type="transmembrane region" description="Helical" evidence="7">
    <location>
        <begin position="131"/>
        <end position="149"/>
    </location>
</feature>
<keyword evidence="10" id="KW-1185">Reference proteome</keyword>
<evidence type="ECO:0000256" key="3">
    <source>
        <dbReference type="ARBA" id="ARBA00022692"/>
    </source>
</evidence>
<dbReference type="RefSeq" id="WP_014559823.1">
    <property type="nucleotide sequence ID" value="NC_017464.1"/>
</dbReference>
<evidence type="ECO:0000313" key="9">
    <source>
        <dbReference type="EMBL" id="AFH48668.1"/>
    </source>
</evidence>
<evidence type="ECO:0000256" key="2">
    <source>
        <dbReference type="ARBA" id="ARBA00022475"/>
    </source>
</evidence>
<dbReference type="GO" id="GO:0005886">
    <property type="term" value="C:plasma membrane"/>
    <property type="evidence" value="ECO:0007669"/>
    <property type="project" value="UniProtKB-SubCell"/>
</dbReference>
<dbReference type="PANTHER" id="PTHR14969:SF62">
    <property type="entry name" value="DECAPRENYLPHOSPHORYL-5-PHOSPHORIBOSE PHOSPHATASE RV3807C-RELATED"/>
    <property type="match status" value="1"/>
</dbReference>
<dbReference type="SMART" id="SM00014">
    <property type="entry name" value="acidPPc"/>
    <property type="match status" value="1"/>
</dbReference>
<accession>I0AI61</accession>
<keyword evidence="6 7" id="KW-0472">Membrane</keyword>
<protein>
    <submittedName>
        <fullName evidence="9">Membrane-associated phospholipid phosphatase</fullName>
    </submittedName>
</protein>
<keyword evidence="2" id="KW-1003">Cell membrane</keyword>
<dbReference type="Pfam" id="PF01569">
    <property type="entry name" value="PAP2"/>
    <property type="match status" value="1"/>
</dbReference>